<feature type="compositionally biased region" description="Acidic residues" evidence="1">
    <location>
        <begin position="302"/>
        <end position="318"/>
    </location>
</feature>
<organism evidence="2 3">
    <name type="scientific">Mycena sanguinolenta</name>
    <dbReference type="NCBI Taxonomy" id="230812"/>
    <lineage>
        <taxon>Eukaryota</taxon>
        <taxon>Fungi</taxon>
        <taxon>Dikarya</taxon>
        <taxon>Basidiomycota</taxon>
        <taxon>Agaricomycotina</taxon>
        <taxon>Agaricomycetes</taxon>
        <taxon>Agaricomycetidae</taxon>
        <taxon>Agaricales</taxon>
        <taxon>Marasmiineae</taxon>
        <taxon>Mycenaceae</taxon>
        <taxon>Mycena</taxon>
    </lineage>
</organism>
<protein>
    <submittedName>
        <fullName evidence="2">Uncharacterized protein</fullName>
    </submittedName>
</protein>
<gene>
    <name evidence="2" type="ORF">MSAN_00554600</name>
</gene>
<reference evidence="2" key="1">
    <citation type="submission" date="2020-05" db="EMBL/GenBank/DDBJ databases">
        <title>Mycena genomes resolve the evolution of fungal bioluminescence.</title>
        <authorList>
            <person name="Tsai I.J."/>
        </authorList>
    </citation>
    <scope>NUCLEOTIDE SEQUENCE</scope>
    <source>
        <strain evidence="2">160909Yilan</strain>
    </source>
</reference>
<sequence>MQEEPSSRFTWAVIQPSPVPTVEYAKSELLTAAAREIKCRQYLALVLEQPPNRFGRWSWIAFIVEPATLCPLPQTYLPIRPCTSQTRDSEPLDPGFEWPFAECVVNTSDVNPVTGIFVPDVIDTGKAPYVLSESEAVRFREVFMKDREEIDIIQEKERKMRIKEDRRAAGFSDRTDYWWTSTSPESTQIPRLPGELFPRLVLLSAKVHYDLSATDDFGTLNDWREERKTILRLLARFLNPSTERAIRWAHNIQVLDGYLVSPYRQENVPDLTCAPIVKLASLLDRPSSPVNQVEDASATQMTEEDDVAEDWSDSEGGC</sequence>
<dbReference type="OrthoDB" id="3039766at2759"/>
<dbReference type="AlphaFoldDB" id="A0A8H7DFE3"/>
<dbReference type="EMBL" id="JACAZH010000003">
    <property type="protein sequence ID" value="KAF7373449.1"/>
    <property type="molecule type" value="Genomic_DNA"/>
</dbReference>
<keyword evidence="3" id="KW-1185">Reference proteome</keyword>
<evidence type="ECO:0000256" key="1">
    <source>
        <dbReference type="SAM" id="MobiDB-lite"/>
    </source>
</evidence>
<dbReference type="Proteomes" id="UP000623467">
    <property type="component" value="Unassembled WGS sequence"/>
</dbReference>
<comment type="caution">
    <text evidence="2">The sequence shown here is derived from an EMBL/GenBank/DDBJ whole genome shotgun (WGS) entry which is preliminary data.</text>
</comment>
<accession>A0A8H7DFE3</accession>
<name>A0A8H7DFE3_9AGAR</name>
<proteinExistence type="predicted"/>
<evidence type="ECO:0000313" key="3">
    <source>
        <dbReference type="Proteomes" id="UP000623467"/>
    </source>
</evidence>
<feature type="region of interest" description="Disordered" evidence="1">
    <location>
        <begin position="287"/>
        <end position="318"/>
    </location>
</feature>
<evidence type="ECO:0000313" key="2">
    <source>
        <dbReference type="EMBL" id="KAF7373449.1"/>
    </source>
</evidence>